<evidence type="ECO:0000256" key="7">
    <source>
        <dbReference type="ARBA" id="ARBA00024186"/>
    </source>
</evidence>
<dbReference type="FunFam" id="1.20.1160.11:FF:000003">
    <property type="entry name" value="Paired amphipathic helix SIN3-like protein"/>
    <property type="match status" value="1"/>
</dbReference>
<comment type="subcellular location">
    <subcellularLocation>
        <location evidence="7">Nucleus lamina</location>
    </subcellularLocation>
</comment>
<gene>
    <name evidence="13" type="ORF">MUK42_24507</name>
</gene>
<protein>
    <submittedName>
        <fullName evidence="13">Paired amphipathic helix protein</fullName>
    </submittedName>
</protein>
<feature type="compositionally biased region" description="Basic residues" evidence="11">
    <location>
        <begin position="2505"/>
        <end position="2519"/>
    </location>
</feature>
<evidence type="ECO:0000313" key="14">
    <source>
        <dbReference type="Proteomes" id="UP001055439"/>
    </source>
</evidence>
<dbReference type="InterPro" id="IPR003822">
    <property type="entry name" value="PAH"/>
</dbReference>
<comment type="similarity">
    <text evidence="8">Belongs to the CRWN family.</text>
</comment>
<dbReference type="PANTHER" id="PTHR31908:SF11">
    <property type="entry name" value="PROTEIN CROWDED NUCLEI 1"/>
    <property type="match status" value="1"/>
</dbReference>
<dbReference type="GO" id="GO:0045892">
    <property type="term" value="P:negative regulation of DNA-templated transcription"/>
    <property type="evidence" value="ECO:0007669"/>
    <property type="project" value="UniProtKB-ARBA"/>
</dbReference>
<feature type="coiled-coil region" evidence="10">
    <location>
        <begin position="1623"/>
        <end position="1678"/>
    </location>
</feature>
<evidence type="ECO:0000256" key="9">
    <source>
        <dbReference type="PROSITE-ProRule" id="PRU00810"/>
    </source>
</evidence>
<feature type="compositionally biased region" description="Basic and acidic residues" evidence="11">
    <location>
        <begin position="2003"/>
        <end position="2013"/>
    </location>
</feature>
<evidence type="ECO:0000256" key="11">
    <source>
        <dbReference type="SAM" id="MobiDB-lite"/>
    </source>
</evidence>
<dbReference type="InterPro" id="IPR031693">
    <property type="entry name" value="Sin3_C"/>
</dbReference>
<dbReference type="GO" id="GO:0006997">
    <property type="term" value="P:nucleus organization"/>
    <property type="evidence" value="ECO:0007669"/>
    <property type="project" value="InterPro"/>
</dbReference>
<feature type="region of interest" description="Disordered" evidence="11">
    <location>
        <begin position="2563"/>
        <end position="2603"/>
    </location>
</feature>
<dbReference type="FunFam" id="1.20.1160.11:FF:000002">
    <property type="entry name" value="Paired amphipathic helix protein SIN3"/>
    <property type="match status" value="1"/>
</dbReference>
<feature type="compositionally biased region" description="Polar residues" evidence="11">
    <location>
        <begin position="2575"/>
        <end position="2584"/>
    </location>
</feature>
<feature type="domain" description="Histone deacetylase interacting" evidence="12">
    <location>
        <begin position="549"/>
        <end position="642"/>
    </location>
</feature>
<evidence type="ECO:0000256" key="3">
    <source>
        <dbReference type="ARBA" id="ARBA00023015"/>
    </source>
</evidence>
<dbReference type="PROSITE" id="PS51477">
    <property type="entry name" value="PAH"/>
    <property type="match status" value="3"/>
</dbReference>
<feature type="coiled-coil region" evidence="10">
    <location>
        <begin position="2078"/>
        <end position="2291"/>
    </location>
</feature>
<evidence type="ECO:0000256" key="2">
    <source>
        <dbReference type="ARBA" id="ARBA00022737"/>
    </source>
</evidence>
<feature type="region of interest" description="Disordered" evidence="11">
    <location>
        <begin position="2479"/>
        <end position="2551"/>
    </location>
</feature>
<keyword evidence="3" id="KW-0805">Transcription regulation</keyword>
<evidence type="ECO:0000256" key="6">
    <source>
        <dbReference type="ARBA" id="ARBA00023242"/>
    </source>
</evidence>
<keyword evidence="2" id="KW-0677">Repeat</keyword>
<feature type="compositionally biased region" description="Polar residues" evidence="11">
    <location>
        <begin position="1004"/>
        <end position="1013"/>
    </location>
</feature>
<dbReference type="GO" id="GO:0005652">
    <property type="term" value="C:nuclear lamina"/>
    <property type="evidence" value="ECO:0007669"/>
    <property type="project" value="UniProtKB-SubCell"/>
</dbReference>
<evidence type="ECO:0000256" key="10">
    <source>
        <dbReference type="SAM" id="Coils"/>
    </source>
</evidence>
<feature type="region of interest" description="Disordered" evidence="11">
    <location>
        <begin position="2726"/>
        <end position="2765"/>
    </location>
</feature>
<organism evidence="13 14">
    <name type="scientific">Musa troglodytarum</name>
    <name type="common">fe'i banana</name>
    <dbReference type="NCBI Taxonomy" id="320322"/>
    <lineage>
        <taxon>Eukaryota</taxon>
        <taxon>Viridiplantae</taxon>
        <taxon>Streptophyta</taxon>
        <taxon>Embryophyta</taxon>
        <taxon>Tracheophyta</taxon>
        <taxon>Spermatophyta</taxon>
        <taxon>Magnoliopsida</taxon>
        <taxon>Liliopsida</taxon>
        <taxon>Zingiberales</taxon>
        <taxon>Musaceae</taxon>
        <taxon>Musa</taxon>
    </lineage>
</organism>
<keyword evidence="5" id="KW-0804">Transcription</keyword>
<sequence>MERVGIGAEVVSVTCSGYISQLSPLPSLIFKTHLPLSLPLAPSLRSIDRDKERLIAPPPLPSPLSFAQPSLGLLPRACFTSIRPNSRLYIGSTGIRVEEGGARRTKIEDSGVQEEALMGSQLKRPNVPRADLSGQTHMPAPAVGTTPKLTTNDALAYLKAVKDVFQDKREKYDEFLEVMKDFKSQRIDTNGVIMRVKELFKGHLDLILGFNTFLPKGYEIKQPEEKKPVEFEEAITFVNKIKNRFQNDDHVYKTFLDILNMYRREDKSIHEVYQEVAALFQNHQDLLEEFIHFLPDASASFAPQHAYSGRAFVRRDDRSFLMPAVRNVYGDKRETAYMSRTDRDCSVDCLDTEHGRQRRRAEKEKDEKEDRDKRDHERDEDSDHDCGDLENSQCRRKISSRRVDDSIAEPMQQGGDGAKNIGMYSFSASSFDDKNALKSVYTREFNFCEKVKEKLYPDTYQEFLKCLHIYSKEIINRTELKNLVSDILGKFPDLMEGFNEFLAHCENIDGFLEGVFRKRHMARPVKIEDRDRERECEMDELEKVHERRERNKEGDRYSIPPASHRTELGASVLNDVWVSVTSGSEDYSFKHMRKNQYEESLFRCEDDRFELDMLLESVNATTKLVEDLLEMMQDPVKSENPFRVEDHLTSLLAEIKDINDKMKKEDDILLAIAGRNRRPIVPNMEFEYIDMDIHEDLYRIIKYSCGEVCTFSDQLDKVMKIWTTFLEPLFGVQPRNQGVKSLQDVKPRSHSVKTIMTCLGESNGNPGADSTKQYNGDQNILSEQAPSFMTKSTDGDTTVTENGFYDTIQATSCGENICSSPLQGRVQCSASLADEVPEITMPDSVAGRAEQSHNKISQEIASGVSCGSIRTGHYGTETLVEAGATNENLPYSEGGQTGLQIISSNGGSITESNKYYRPNDVFVSLNNLKVEREEGELSPNGDLDEDTCVAPEDAATNVAHTGKDTSASRQYQVRPGDVEASCGEDAGDNGTGAAADDQCEESAQRSTEVSGNASEAGEDVSSSESGDGEECSHEDHEEEDDAEHDDQDAKAVSEGKADAHDAEGELFLHTVKPLARHVPTALHDEQDKSSRIFYGNDSYYVLFRLHQTLYERILAAKTNSSASEIKWKTSKDTSPPDLFMSALFNLLDGSADNTKFEDDCRGIIGTQSYVLFTMDKLIYKIVKQLQAIASDETDNKLLQLYLYEKSRQTGRSFDLVYHENACVLHDESIYRFEFFSRTSDVTQLSIQLLEHGHVNPEAAAVSVDPNFSSYLYSDFLSSVLVRKGAQGVFLGRNKRKYGDDNEHSVVGKAMDGIQVINGLECKISSCSSKTQKIFYSELEIKGDVLEEPYVVTIHNLHKYMMQKYSDSITCCPLSCPHPNASHPKEIGPTDFIPPDSHKCPSLLGLSDSNARVEATALGASTGNLVNMVNLPMRTSVPLITINALPHAHVICRVTGSQPVRVQPHTVVATGLRASEAMVLIKGILVNMVTNFTAACRRGMTKTPLAVETLLFVLVYVLKFLDEELGFLMFTPQRKGWSPSPRYGDGVDNRMTTPVVNTRTGSGVAFLKGKGKSAVDALPPPPPLQALLGENDSIGVVDQGDAEVWRSFREAGLLDESSLQRKDRDALVQRISELEKELHEYQYNMGLLLIEKKEWASKYEEICQALAEVDETLKKEKSEHLASISEFAKREENLQKALGVEQQCVSDLEKALREMRSELAEVKFTSDKKLDDAHALEIGLEEKYLEVEQKLHAADAKLAEASRKSSDVDRKLEDVEAREHKLQKEYLLFDSGRKLHEKDITEQREHLRDWEQKLQDSQKRLVETQRYLNEREDRTNEADRVLKKKEADAEEARKMIEATKKSLKTKEEEITKRLSSSAAKEKEVAVKVESLENKEKDLISREEKLNARERVEIQKLLDDHNSLISSKKEEFELDLEKRRKSLSKEIECKIREVEKKRREIDSMEEQITKREQALQVNLQKLMDKEKDVDLKSKDLKKWEESVQNDEKKLEKERQQLASDSEEFLKSKSDLESLKAAIESRKEQIMKEEENLRLTKGEREEHLLLQSNLKQESEDCRILKESLLRDTEDLQQQREKFEEEWEVLDEKKLALEAERKKFNDEREKFEKWRHDEEERLNNEALVARANFERELEELNQKTEAFEEIMEHDRLEALEVLKRERADMARELELCKHELEMDIQKRQEDMEKKLLDKENEFRRKRDLDLNQMKSLSSSNDLKIQKLQMEEDRLEREKEDLSSYRKRLEIDRLEIQKDIDALRMLSRNLKEQREEFMKEKECFLAQAEQKTCKNCGLLVGDLDTFCIQDVGDVQLPNLGFEEHLNDKNAETPNAKVSPAAPGGRMSWLQKCSRLFNLSPGKKVLDSSQHPLDNSNLYSSLDREAFDGEASHKRAASYGVVDSSDSQRAQSFTGIGDNVESKRLCGVVEEPEPSFEVANNSIHIMRTQMDNGVRDVVDQLAMPSVSLNDREKYAPAGSDNIRKSLKQRQSQPGRRGRPKAVKRTHTNKAVKDAKAILGQSSDEKNHGPHIGEAKDPVSAPENIQGDLVHANRTARSAGQKRRVAQTSGATNSDPDAEDSEAHSESISLGGHRKRRQILASAVPVEKRYNFRQSTIAATTIAAQTMSDQTKGFKAGYDRQLTGNEILKECGGEGSCRPAVEPVSDVVNSIIASNMLQKTAAVGIAQVREISSQKIVQAESNDDEVKSVAVSYQSGEDGHILDNAATGSRPATPSDGGCYEDDEEDEGAEEYEQQNASVGRKLWTFFTT</sequence>
<dbReference type="EMBL" id="CP097503">
    <property type="protein sequence ID" value="URD83881.1"/>
    <property type="molecule type" value="Genomic_DNA"/>
</dbReference>
<evidence type="ECO:0000256" key="4">
    <source>
        <dbReference type="ARBA" id="ARBA00023054"/>
    </source>
</evidence>
<feature type="region of interest" description="Disordered" evidence="11">
    <location>
        <begin position="353"/>
        <end position="419"/>
    </location>
</feature>
<evidence type="ECO:0000259" key="12">
    <source>
        <dbReference type="SMART" id="SM00761"/>
    </source>
</evidence>
<dbReference type="Gene3D" id="1.20.1160.11">
    <property type="entry name" value="Paired amphipathic helix"/>
    <property type="match status" value="3"/>
</dbReference>
<dbReference type="Pfam" id="PF02671">
    <property type="entry name" value="PAH"/>
    <property type="match status" value="3"/>
</dbReference>
<dbReference type="InterPro" id="IPR040418">
    <property type="entry name" value="CRWN"/>
</dbReference>
<name>A0A9E7JK76_9LILI</name>
<feature type="region of interest" description="Disordered" evidence="11">
    <location>
        <begin position="2003"/>
        <end position="2024"/>
    </location>
</feature>
<feature type="compositionally biased region" description="Acidic residues" evidence="11">
    <location>
        <begin position="1036"/>
        <end position="1046"/>
    </location>
</feature>
<dbReference type="Pfam" id="PF08295">
    <property type="entry name" value="Sin3_corepress"/>
    <property type="match status" value="1"/>
</dbReference>
<feature type="region of interest" description="Disordered" evidence="11">
    <location>
        <begin position="956"/>
        <end position="1059"/>
    </location>
</feature>
<dbReference type="InterPro" id="IPR036600">
    <property type="entry name" value="PAH_sf"/>
</dbReference>
<keyword evidence="14" id="KW-1185">Reference proteome</keyword>
<keyword evidence="1" id="KW-0678">Repressor</keyword>
<keyword evidence="6 9" id="KW-0539">Nucleus</keyword>
<dbReference type="FunFam" id="1.20.1160.11:FF:000001">
    <property type="entry name" value="Paired amphipathic helix protein Sin3"/>
    <property type="match status" value="1"/>
</dbReference>
<dbReference type="Pfam" id="PF16879">
    <property type="entry name" value="Sin3a_C"/>
    <property type="match status" value="1"/>
</dbReference>
<dbReference type="InterPro" id="IPR013194">
    <property type="entry name" value="HDAC_interact_dom"/>
</dbReference>
<evidence type="ECO:0000256" key="1">
    <source>
        <dbReference type="ARBA" id="ARBA00022491"/>
    </source>
</evidence>
<dbReference type="PANTHER" id="PTHR31908">
    <property type="entry name" value="PROTEIN CROWDED NUCLEI 4"/>
    <property type="match status" value="1"/>
</dbReference>
<feature type="compositionally biased region" description="Basic and acidic residues" evidence="11">
    <location>
        <begin position="1047"/>
        <end position="1059"/>
    </location>
</feature>
<accession>A0A9E7JK76</accession>
<feature type="compositionally biased region" description="Basic and acidic residues" evidence="11">
    <location>
        <begin position="2532"/>
        <end position="2546"/>
    </location>
</feature>
<dbReference type="SUPFAM" id="SSF47762">
    <property type="entry name" value="PAH2 domain"/>
    <property type="match status" value="3"/>
</dbReference>
<dbReference type="OrthoDB" id="673795at2759"/>
<feature type="compositionally biased region" description="Acidic residues" evidence="11">
    <location>
        <begin position="2748"/>
        <end position="2762"/>
    </location>
</feature>
<dbReference type="SMART" id="SM00761">
    <property type="entry name" value="HDAC_interact"/>
    <property type="match status" value="1"/>
</dbReference>
<evidence type="ECO:0000256" key="5">
    <source>
        <dbReference type="ARBA" id="ARBA00023163"/>
    </source>
</evidence>
<dbReference type="Proteomes" id="UP001055439">
    <property type="component" value="Chromosome 10"/>
</dbReference>
<evidence type="ECO:0000256" key="8">
    <source>
        <dbReference type="ARBA" id="ARBA00024208"/>
    </source>
</evidence>
<evidence type="ECO:0000313" key="13">
    <source>
        <dbReference type="EMBL" id="URD83881.1"/>
    </source>
</evidence>
<feature type="compositionally biased region" description="Basic and acidic residues" evidence="11">
    <location>
        <begin position="353"/>
        <end position="387"/>
    </location>
</feature>
<proteinExistence type="inferred from homology"/>
<reference evidence="13" key="1">
    <citation type="submission" date="2022-05" db="EMBL/GenBank/DDBJ databases">
        <title>The Musa troglodytarum L. genome provides insights into the mechanism of non-climacteric behaviour and enrichment of carotenoids.</title>
        <authorList>
            <person name="Wang J."/>
        </authorList>
    </citation>
    <scope>NUCLEOTIDE SEQUENCE</scope>
    <source>
        <tissue evidence="13">Leaf</tissue>
    </source>
</reference>
<feature type="coiled-coil region" evidence="10">
    <location>
        <begin position="1704"/>
        <end position="1907"/>
    </location>
</feature>
<keyword evidence="4 10" id="KW-0175">Coiled coil</keyword>